<proteinExistence type="predicted"/>
<gene>
    <name evidence="3" type="ORF">NTJ_03493</name>
</gene>
<feature type="region of interest" description="Disordered" evidence="2">
    <location>
        <begin position="230"/>
        <end position="264"/>
    </location>
</feature>
<keyword evidence="4" id="KW-1185">Reference proteome</keyword>
<feature type="coiled-coil region" evidence="1">
    <location>
        <begin position="155"/>
        <end position="192"/>
    </location>
</feature>
<keyword evidence="1" id="KW-0175">Coiled coil</keyword>
<dbReference type="EMBL" id="AP028910">
    <property type="protein sequence ID" value="BES90685.1"/>
    <property type="molecule type" value="Genomic_DNA"/>
</dbReference>
<accession>A0ABN7AEI2</accession>
<evidence type="ECO:0000256" key="2">
    <source>
        <dbReference type="SAM" id="MobiDB-lite"/>
    </source>
</evidence>
<reference evidence="3 4" key="1">
    <citation type="submission" date="2023-09" db="EMBL/GenBank/DDBJ databases">
        <title>Nesidiocoris tenuis whole genome shotgun sequence.</title>
        <authorList>
            <person name="Shibata T."/>
            <person name="Shimoda M."/>
            <person name="Kobayashi T."/>
            <person name="Uehara T."/>
        </authorList>
    </citation>
    <scope>NUCLEOTIDE SEQUENCE [LARGE SCALE GENOMIC DNA]</scope>
    <source>
        <strain evidence="3 4">Japan</strain>
    </source>
</reference>
<dbReference type="Proteomes" id="UP001307889">
    <property type="component" value="Chromosome 2"/>
</dbReference>
<name>A0ABN7AEI2_9HEMI</name>
<evidence type="ECO:0000256" key="1">
    <source>
        <dbReference type="SAM" id="Coils"/>
    </source>
</evidence>
<sequence>MLFSCKCLNFIIETKDSIQPCEDKVKSLLSPFARAQELVVVMCESAKKKINDLVVTKVSNGWTEFSCAKCGTWVFSSQSKEADLIRTTIIVNKQCMTTKDQIDVLQSDPYYSPAFKIIVEQIPQSRQFIGDRAILHPVASSWLKDQTMEAEARINDYAKNQFAQLEELKKRVANEQLAINEAKRRSKLSEEQLAKAVSSLELEKSSSASARKRNSPVFDEDVFFMDMGGTEEASNSEESDDEPKDLPPLRNPVDQSYGHARSLPIPLPHVLEERVLNERLDRSPRTPQEIAENIRALAESVRGTTVFGELPPPRFPNKKNR</sequence>
<feature type="region of interest" description="Disordered" evidence="2">
    <location>
        <begin position="301"/>
        <end position="321"/>
    </location>
</feature>
<dbReference type="InterPro" id="IPR026682">
    <property type="entry name" value="AKT1S1"/>
</dbReference>
<dbReference type="PANTHER" id="PTHR21844:SF2">
    <property type="entry name" value="PROLINE-RICH AKT1 SUBSTRATE 1"/>
    <property type="match status" value="1"/>
</dbReference>
<organism evidence="3 4">
    <name type="scientific">Nesidiocoris tenuis</name>
    <dbReference type="NCBI Taxonomy" id="355587"/>
    <lineage>
        <taxon>Eukaryota</taxon>
        <taxon>Metazoa</taxon>
        <taxon>Ecdysozoa</taxon>
        <taxon>Arthropoda</taxon>
        <taxon>Hexapoda</taxon>
        <taxon>Insecta</taxon>
        <taxon>Pterygota</taxon>
        <taxon>Neoptera</taxon>
        <taxon>Paraneoptera</taxon>
        <taxon>Hemiptera</taxon>
        <taxon>Heteroptera</taxon>
        <taxon>Panheteroptera</taxon>
        <taxon>Cimicomorpha</taxon>
        <taxon>Miridae</taxon>
        <taxon>Dicyphina</taxon>
        <taxon>Nesidiocoris</taxon>
    </lineage>
</organism>
<evidence type="ECO:0000313" key="3">
    <source>
        <dbReference type="EMBL" id="BES90685.1"/>
    </source>
</evidence>
<protein>
    <submittedName>
        <fullName evidence="3">Uncharacterized protein</fullName>
    </submittedName>
</protein>
<dbReference type="PANTHER" id="PTHR21844">
    <property type="entry name" value="AKT1 SUBSTRATE 1 PROTEIN"/>
    <property type="match status" value="1"/>
</dbReference>
<evidence type="ECO:0000313" key="4">
    <source>
        <dbReference type="Proteomes" id="UP001307889"/>
    </source>
</evidence>
<feature type="compositionally biased region" description="Acidic residues" evidence="2">
    <location>
        <begin position="234"/>
        <end position="243"/>
    </location>
</feature>